<dbReference type="EMBL" id="JH159152">
    <property type="protein sequence ID" value="EGZ24381.1"/>
    <property type="molecule type" value="Genomic_DNA"/>
</dbReference>
<reference evidence="2 3" key="1">
    <citation type="journal article" date="2006" name="Science">
        <title>Phytophthora genome sequences uncover evolutionary origins and mechanisms of pathogenesis.</title>
        <authorList>
            <person name="Tyler B.M."/>
            <person name="Tripathy S."/>
            <person name="Zhang X."/>
            <person name="Dehal P."/>
            <person name="Jiang R.H."/>
            <person name="Aerts A."/>
            <person name="Arredondo F.D."/>
            <person name="Baxter L."/>
            <person name="Bensasson D."/>
            <person name="Beynon J.L."/>
            <person name="Chapman J."/>
            <person name="Damasceno C.M."/>
            <person name="Dorrance A.E."/>
            <person name="Dou D."/>
            <person name="Dickerman A.W."/>
            <person name="Dubchak I.L."/>
            <person name="Garbelotto M."/>
            <person name="Gijzen M."/>
            <person name="Gordon S.G."/>
            <person name="Govers F."/>
            <person name="Grunwald N.J."/>
            <person name="Huang W."/>
            <person name="Ivors K.L."/>
            <person name="Jones R.W."/>
            <person name="Kamoun S."/>
            <person name="Krampis K."/>
            <person name="Lamour K.H."/>
            <person name="Lee M.K."/>
            <person name="McDonald W.H."/>
            <person name="Medina M."/>
            <person name="Meijer H.J."/>
            <person name="Nordberg E.K."/>
            <person name="Maclean D.J."/>
            <person name="Ospina-Giraldo M.D."/>
            <person name="Morris P.F."/>
            <person name="Phuntumart V."/>
            <person name="Putnam N.H."/>
            <person name="Rash S."/>
            <person name="Rose J.K."/>
            <person name="Sakihama Y."/>
            <person name="Salamov A.A."/>
            <person name="Savidor A."/>
            <person name="Scheuring C.F."/>
            <person name="Smith B.M."/>
            <person name="Sobral B.W."/>
            <person name="Terry A."/>
            <person name="Torto-Alalibo T.A."/>
            <person name="Win J."/>
            <person name="Xu Z."/>
            <person name="Zhang H."/>
            <person name="Grigoriev I.V."/>
            <person name="Rokhsar D.S."/>
            <person name="Boore J.L."/>
        </authorList>
    </citation>
    <scope>NUCLEOTIDE SEQUENCE [LARGE SCALE GENOMIC DNA]</scope>
    <source>
        <strain evidence="2 3">P6497</strain>
    </source>
</reference>
<dbReference type="KEGG" id="psoj:PHYSODRAFT_325504"/>
<dbReference type="Proteomes" id="UP000002640">
    <property type="component" value="Unassembled WGS sequence"/>
</dbReference>
<feature type="region of interest" description="Disordered" evidence="1">
    <location>
        <begin position="1"/>
        <end position="171"/>
    </location>
</feature>
<dbReference type="SMR" id="G4YV82"/>
<dbReference type="GeneID" id="20645266"/>
<feature type="compositionally biased region" description="Basic residues" evidence="1">
    <location>
        <begin position="46"/>
        <end position="57"/>
    </location>
</feature>
<sequence length="171" mass="18226">MARGNGDDMREEGRDGEGRGDASRQSRRSQGLPPEEHASLYEVVRAARKAGAAKRKAAREAKAKSLEEQPTPAPSVQDDAHQVSRDGEPDVQDPDTKTGQDQGESVQDESAKASAGGADEVEPPAADRVSDSLLLDQDAEAKEAPNLEDKPLPTVQELDELEDSQETSPSA</sequence>
<dbReference type="RefSeq" id="XP_009519669.1">
    <property type="nucleotide sequence ID" value="XM_009521374.1"/>
</dbReference>
<proteinExistence type="predicted"/>
<name>G4YV82_PHYSP</name>
<feature type="compositionally biased region" description="Basic and acidic residues" evidence="1">
    <location>
        <begin position="58"/>
        <end position="67"/>
    </location>
</feature>
<feature type="compositionally biased region" description="Basic and acidic residues" evidence="1">
    <location>
        <begin position="1"/>
        <end position="24"/>
    </location>
</feature>
<keyword evidence="3" id="KW-1185">Reference proteome</keyword>
<dbReference type="AlphaFoldDB" id="G4YV82"/>
<gene>
    <name evidence="2" type="ORF">PHYSODRAFT_325504</name>
</gene>
<dbReference type="InParanoid" id="G4YV82"/>
<feature type="compositionally biased region" description="Basic and acidic residues" evidence="1">
    <location>
        <begin position="78"/>
        <end position="98"/>
    </location>
</feature>
<dbReference type="OMA" id="NGDDMRE"/>
<evidence type="ECO:0000256" key="1">
    <source>
        <dbReference type="SAM" id="MobiDB-lite"/>
    </source>
</evidence>
<protein>
    <submittedName>
        <fullName evidence="2">Uncharacterized protein</fullName>
    </submittedName>
</protein>
<evidence type="ECO:0000313" key="2">
    <source>
        <dbReference type="EMBL" id="EGZ24381.1"/>
    </source>
</evidence>
<accession>G4YV82</accession>
<feature type="compositionally biased region" description="Basic and acidic residues" evidence="1">
    <location>
        <begin position="139"/>
        <end position="151"/>
    </location>
</feature>
<evidence type="ECO:0000313" key="3">
    <source>
        <dbReference type="Proteomes" id="UP000002640"/>
    </source>
</evidence>
<organism evidence="2 3">
    <name type="scientific">Phytophthora sojae (strain P6497)</name>
    <name type="common">Soybean stem and root rot agent</name>
    <name type="synonym">Phytophthora megasperma f. sp. glycines</name>
    <dbReference type="NCBI Taxonomy" id="1094619"/>
    <lineage>
        <taxon>Eukaryota</taxon>
        <taxon>Sar</taxon>
        <taxon>Stramenopiles</taxon>
        <taxon>Oomycota</taxon>
        <taxon>Peronosporomycetes</taxon>
        <taxon>Peronosporales</taxon>
        <taxon>Peronosporaceae</taxon>
        <taxon>Phytophthora</taxon>
    </lineage>
</organism>